<protein>
    <submittedName>
        <fullName evidence="1">Uncharacterized protein</fullName>
    </submittedName>
</protein>
<dbReference type="EMBL" id="JADEYS010000001">
    <property type="protein sequence ID" value="MBE9395890.1"/>
    <property type="molecule type" value="Genomic_DNA"/>
</dbReference>
<accession>A0A8J7F6B5</accession>
<comment type="caution">
    <text evidence="1">The sequence shown here is derived from an EMBL/GenBank/DDBJ whole genome shotgun (WGS) entry which is preliminary data.</text>
</comment>
<evidence type="ECO:0000313" key="2">
    <source>
        <dbReference type="Proteomes" id="UP000640333"/>
    </source>
</evidence>
<dbReference type="AlphaFoldDB" id="A0A8J7F6B5"/>
<dbReference type="RefSeq" id="WP_193951446.1">
    <property type="nucleotide sequence ID" value="NZ_JADEYS010000001.1"/>
</dbReference>
<evidence type="ECO:0000313" key="1">
    <source>
        <dbReference type="EMBL" id="MBE9395890.1"/>
    </source>
</evidence>
<organism evidence="1 2">
    <name type="scientific">Pontibacterium sinense</name>
    <dbReference type="NCBI Taxonomy" id="2781979"/>
    <lineage>
        <taxon>Bacteria</taxon>
        <taxon>Pseudomonadati</taxon>
        <taxon>Pseudomonadota</taxon>
        <taxon>Gammaproteobacteria</taxon>
        <taxon>Oceanospirillales</taxon>
        <taxon>Oceanospirillaceae</taxon>
        <taxon>Pontibacterium</taxon>
    </lineage>
</organism>
<proteinExistence type="predicted"/>
<keyword evidence="2" id="KW-1185">Reference proteome</keyword>
<sequence>MDKMHLSAQLKQLMSRGYSINDVKHMLTAPKNLIDQVVAEYQQEHRSHRQNMNIQRQQAEYAMHLGSGR</sequence>
<reference evidence="1" key="1">
    <citation type="submission" date="2020-10" db="EMBL/GenBank/DDBJ databases">
        <title>Bacterium isolated from coastal waters sediment.</title>
        <authorList>
            <person name="Chen R.-J."/>
            <person name="Lu D.-C."/>
            <person name="Zhu K.-L."/>
            <person name="Du Z.-J."/>
        </authorList>
    </citation>
    <scope>NUCLEOTIDE SEQUENCE</scope>
    <source>
        <strain evidence="1">N1Y112</strain>
    </source>
</reference>
<dbReference type="Proteomes" id="UP000640333">
    <property type="component" value="Unassembled WGS sequence"/>
</dbReference>
<name>A0A8J7F6B5_9GAMM</name>
<gene>
    <name evidence="1" type="ORF">IOQ59_01305</name>
</gene>